<evidence type="ECO:0000313" key="5">
    <source>
        <dbReference type="EMBL" id="RPB11259.1"/>
    </source>
</evidence>
<evidence type="ECO:0000259" key="4">
    <source>
        <dbReference type="PROSITE" id="PS50048"/>
    </source>
</evidence>
<dbReference type="InterPro" id="IPR021858">
    <property type="entry name" value="Fun_TF"/>
</dbReference>
<name>A0A3N4KPB0_9PEZI</name>
<comment type="subcellular location">
    <subcellularLocation>
        <location evidence="1">Nucleus</location>
    </subcellularLocation>
</comment>
<evidence type="ECO:0000256" key="2">
    <source>
        <dbReference type="ARBA" id="ARBA00023242"/>
    </source>
</evidence>
<dbReference type="AlphaFoldDB" id="A0A3N4KPB0"/>
<feature type="region of interest" description="Disordered" evidence="3">
    <location>
        <begin position="59"/>
        <end position="124"/>
    </location>
</feature>
<dbReference type="Pfam" id="PF11951">
    <property type="entry name" value="Fungal_trans_2"/>
    <property type="match status" value="1"/>
</dbReference>
<feature type="compositionally biased region" description="Polar residues" evidence="3">
    <location>
        <begin position="248"/>
        <end position="267"/>
    </location>
</feature>
<keyword evidence="6" id="KW-1185">Reference proteome</keyword>
<dbReference type="OrthoDB" id="5229455at2759"/>
<dbReference type="GO" id="GO:0000981">
    <property type="term" value="F:DNA-binding transcription factor activity, RNA polymerase II-specific"/>
    <property type="evidence" value="ECO:0007669"/>
    <property type="project" value="InterPro"/>
</dbReference>
<sequence length="899" mass="100987">MPRAPVAGREIRRRSRNGCWNCKARKVKCGEEKPRCSNCERLDEDCDYKIRLSWGGRPLKKKQLENGTNGQDPNPDDQSQFIPGAGQFSINQHFPSPQTFVQTTHNNGTTRKAPVPRVGSGKKTTMSNYQTVFSVAEPQTPPQPIMQSSTVQLDPQLRMTNGRPPPLQPQTPIMHPQNRPNPYDWEQNLTPTTATPHSTGYNDDVVYKTEHHQQGIYTPYTPVSGSFVTQIASPVSSHGNGYVHSPPGSVTSPTHYSQPQNSPPLHQQQKIYHAPPPILQTPTKRIRTSTSPTQPAPNSPYIYGNMNGHSVTMPPHTTSIGTALSYMPTSSGVSMEHHHMALMDHSAVSGVGVNTIMRRVSVENLLAAPLPNPDSSYGYVDRYPTSEMDEFKQEDSPKGMSFGVESPKAMSFGVDHGIPDMDGDSDVEEIPRHNFGDYSQTMRRFGGSRVYSSGARSNGMYMNPNSPFYPVQITIPRRLDPLPQLLLSNKKNMMYFHHYLHYTARLLVPHDCSENPFKSILPQMAVQTDHLMNLLLAYSASHRARLLDHKEPTERIGRFLDETVRSLHASLDDPTDAKSDSTLATAIMLSSYQIISPNPFHMSGLTWQTHLSAARKIILARGGAQGMHSRDKVSYFLVRWFAYLDLLGSLSGREIDEPFFSGKYWTNDDVEDDEQEEFSVDCFFGFTGRCVSILAKIGELARQCEREKRFLLDDPSMISSHGLSYREQLELWSPSQSIKSQAMVLQKELEDAKGKASGHCSHTHHQGKHFQMGSPTDALDAGELLATNGAFHWAALVHLYRRVLNYPTMNPSVQNAVREIVNAMKNVRQGGTAENCLLFPLFSAGCEAMEDRHRDYTLQRMIEVEKSGLTQVRHARLLMQRVWQEDRPWWEMANGEFIG</sequence>
<feature type="compositionally biased region" description="Polar residues" evidence="3">
    <location>
        <begin position="65"/>
        <end position="81"/>
    </location>
</feature>
<keyword evidence="2" id="KW-0539">Nucleus</keyword>
<evidence type="ECO:0000256" key="3">
    <source>
        <dbReference type="SAM" id="MobiDB-lite"/>
    </source>
</evidence>
<feature type="compositionally biased region" description="Polar residues" evidence="3">
    <location>
        <begin position="88"/>
        <end position="110"/>
    </location>
</feature>
<dbReference type="Gene3D" id="4.10.240.10">
    <property type="entry name" value="Zn(2)-C6 fungal-type DNA-binding domain"/>
    <property type="match status" value="1"/>
</dbReference>
<dbReference type="Proteomes" id="UP000277580">
    <property type="component" value="Unassembled WGS sequence"/>
</dbReference>
<dbReference type="PANTHER" id="PTHR37534:SF43">
    <property type="entry name" value="FINGER DOMAIN PROTEIN, PUTATIVE (AFU_ORTHOLOGUE AFUA_1G01850)-RELATED"/>
    <property type="match status" value="1"/>
</dbReference>
<feature type="domain" description="Zn(2)-C6 fungal-type" evidence="4">
    <location>
        <begin position="18"/>
        <end position="48"/>
    </location>
</feature>
<protein>
    <recommendedName>
        <fullName evidence="4">Zn(2)-C6 fungal-type domain-containing protein</fullName>
    </recommendedName>
</protein>
<organism evidence="5 6">
    <name type="scientific">Morchella conica CCBAS932</name>
    <dbReference type="NCBI Taxonomy" id="1392247"/>
    <lineage>
        <taxon>Eukaryota</taxon>
        <taxon>Fungi</taxon>
        <taxon>Dikarya</taxon>
        <taxon>Ascomycota</taxon>
        <taxon>Pezizomycotina</taxon>
        <taxon>Pezizomycetes</taxon>
        <taxon>Pezizales</taxon>
        <taxon>Morchellaceae</taxon>
        <taxon>Morchella</taxon>
    </lineage>
</organism>
<dbReference type="SMART" id="SM00066">
    <property type="entry name" value="GAL4"/>
    <property type="match status" value="1"/>
</dbReference>
<dbReference type="PROSITE" id="PS00463">
    <property type="entry name" value="ZN2_CY6_FUNGAL_1"/>
    <property type="match status" value="1"/>
</dbReference>
<evidence type="ECO:0000313" key="6">
    <source>
        <dbReference type="Proteomes" id="UP000277580"/>
    </source>
</evidence>
<proteinExistence type="predicted"/>
<dbReference type="GO" id="GO:0005634">
    <property type="term" value="C:nucleus"/>
    <property type="evidence" value="ECO:0007669"/>
    <property type="project" value="UniProtKB-SubCell"/>
</dbReference>
<reference evidence="5 6" key="1">
    <citation type="journal article" date="2018" name="Nat. Ecol. Evol.">
        <title>Pezizomycetes genomes reveal the molecular basis of ectomycorrhizal truffle lifestyle.</title>
        <authorList>
            <person name="Murat C."/>
            <person name="Payen T."/>
            <person name="Noel B."/>
            <person name="Kuo A."/>
            <person name="Morin E."/>
            <person name="Chen J."/>
            <person name="Kohler A."/>
            <person name="Krizsan K."/>
            <person name="Balestrini R."/>
            <person name="Da Silva C."/>
            <person name="Montanini B."/>
            <person name="Hainaut M."/>
            <person name="Levati E."/>
            <person name="Barry K.W."/>
            <person name="Belfiori B."/>
            <person name="Cichocki N."/>
            <person name="Clum A."/>
            <person name="Dockter R.B."/>
            <person name="Fauchery L."/>
            <person name="Guy J."/>
            <person name="Iotti M."/>
            <person name="Le Tacon F."/>
            <person name="Lindquist E.A."/>
            <person name="Lipzen A."/>
            <person name="Malagnac F."/>
            <person name="Mello A."/>
            <person name="Molinier V."/>
            <person name="Miyauchi S."/>
            <person name="Poulain J."/>
            <person name="Riccioni C."/>
            <person name="Rubini A."/>
            <person name="Sitrit Y."/>
            <person name="Splivallo R."/>
            <person name="Traeger S."/>
            <person name="Wang M."/>
            <person name="Zifcakova L."/>
            <person name="Wipf D."/>
            <person name="Zambonelli A."/>
            <person name="Paolocci F."/>
            <person name="Nowrousian M."/>
            <person name="Ottonello S."/>
            <person name="Baldrian P."/>
            <person name="Spatafora J.W."/>
            <person name="Henrissat B."/>
            <person name="Nagy L.G."/>
            <person name="Aury J.M."/>
            <person name="Wincker P."/>
            <person name="Grigoriev I.V."/>
            <person name="Bonfante P."/>
            <person name="Martin F.M."/>
        </authorList>
    </citation>
    <scope>NUCLEOTIDE SEQUENCE [LARGE SCALE GENOMIC DNA]</scope>
    <source>
        <strain evidence="5 6">CCBAS932</strain>
    </source>
</reference>
<dbReference type="PANTHER" id="PTHR37534">
    <property type="entry name" value="TRANSCRIPTIONAL ACTIVATOR PROTEIN UGA3"/>
    <property type="match status" value="1"/>
</dbReference>
<dbReference type="GO" id="GO:0008270">
    <property type="term" value="F:zinc ion binding"/>
    <property type="evidence" value="ECO:0007669"/>
    <property type="project" value="InterPro"/>
</dbReference>
<feature type="region of interest" description="Disordered" evidence="3">
    <location>
        <begin position="236"/>
        <end position="267"/>
    </location>
</feature>
<dbReference type="GO" id="GO:0000976">
    <property type="term" value="F:transcription cis-regulatory region binding"/>
    <property type="evidence" value="ECO:0007669"/>
    <property type="project" value="TreeGrafter"/>
</dbReference>
<dbReference type="GO" id="GO:0045944">
    <property type="term" value="P:positive regulation of transcription by RNA polymerase II"/>
    <property type="evidence" value="ECO:0007669"/>
    <property type="project" value="TreeGrafter"/>
</dbReference>
<accession>A0A3N4KPB0</accession>
<dbReference type="Pfam" id="PF00172">
    <property type="entry name" value="Zn_clus"/>
    <property type="match status" value="1"/>
</dbReference>
<dbReference type="InterPro" id="IPR036864">
    <property type="entry name" value="Zn2-C6_fun-type_DNA-bd_sf"/>
</dbReference>
<dbReference type="InParanoid" id="A0A3N4KPB0"/>
<gene>
    <name evidence="5" type="ORF">P167DRAFT_489624</name>
</gene>
<dbReference type="CDD" id="cd00067">
    <property type="entry name" value="GAL4"/>
    <property type="match status" value="1"/>
</dbReference>
<dbReference type="SUPFAM" id="SSF57701">
    <property type="entry name" value="Zn2/Cys6 DNA-binding domain"/>
    <property type="match status" value="1"/>
</dbReference>
<dbReference type="InterPro" id="IPR001138">
    <property type="entry name" value="Zn2Cys6_DnaBD"/>
</dbReference>
<dbReference type="PROSITE" id="PS50048">
    <property type="entry name" value="ZN2_CY6_FUNGAL_2"/>
    <property type="match status" value="1"/>
</dbReference>
<evidence type="ECO:0000256" key="1">
    <source>
        <dbReference type="ARBA" id="ARBA00004123"/>
    </source>
</evidence>
<dbReference type="EMBL" id="ML119137">
    <property type="protein sequence ID" value="RPB11259.1"/>
    <property type="molecule type" value="Genomic_DNA"/>
</dbReference>
<dbReference type="STRING" id="1392247.A0A3N4KPB0"/>